<feature type="transmembrane region" description="Helical" evidence="2">
    <location>
        <begin position="6"/>
        <end position="22"/>
    </location>
</feature>
<dbReference type="Gene3D" id="1.10.3680.10">
    <property type="entry name" value="TerB-like"/>
    <property type="match status" value="1"/>
</dbReference>
<dbReference type="Pfam" id="PF13208">
    <property type="entry name" value="TerB_N"/>
    <property type="match status" value="1"/>
</dbReference>
<evidence type="ECO:0000256" key="2">
    <source>
        <dbReference type="SAM" id="Phobius"/>
    </source>
</evidence>
<feature type="domain" description="TerB N-terminal" evidence="4">
    <location>
        <begin position="118"/>
        <end position="325"/>
    </location>
</feature>
<accession>A0A1J5TCD6</accession>
<sequence length="792" mass="86487">MGKKNSGSPLLIGIVVVIWLLISIPREVWVGLVILALAVLGIRYFFKSPGTTGIVSLSDESSSQAGQRNARSPIARSSRVGSNVDDLVTITISDGRSGRDYSIPATPTGRLENVKWIPPGQQTTVAGIELSDGMVYVSTARRRDSQDLDPALIDPNLKVTSAEIDLSIPLLGYWPSYSTISPDARKAYLRWLSGGRNASSANIGYVFLFFYGLERRILVDAPAEPAARAEVPTIKAEIQRLLAIYGENHSFRRYATQLLDFIAFTHCAEKAYLAPPPSISERSFELPFGLRVGLGQLAVDQKPVPPDWALAWALSDPTIARRTPVTRCAELFAALFKQKYVESCGAGLALKVNRTKLRISYHPASSSLGYNGFSHSIGDLPDVSAVRTPVTKLQQIVDECTTDLDSYSRYLGRNPDKAETLEALLQLPVSLWPVPVRTELEDLKKQVGEGLLLMSFGELSGRLKSAGGLSREKVLGLARALESLHLGLEPDVLAGYKTPKAEDKIALFASPPEDSAARNAPAYAAAVVTLDLACGAALADGEFSSHELLHLTRQIDSWAHLSDAHRKRLKAHLRLGMDQPLPLSSLKKKLDPLSVEAKRSIGRFLAHLTQADGKVTPDEVKFLERVYVTLSLNSQLLYSDLHVVPDANGKGFSPTVSSTQKSTPTSGFTLNAERIAQLQKETEEVSALLAGVFAEEQHIEPQFEEVAIDEPSPGAAGILGLNTEHSAFVRRLVSQYSWSKSDLNDIAADMELMLDGTLEHINEMMLDMFEKPLTEGDDPIEINRELVEQLPI</sequence>
<evidence type="ECO:0000259" key="4">
    <source>
        <dbReference type="Pfam" id="PF13208"/>
    </source>
</evidence>
<evidence type="ECO:0000256" key="1">
    <source>
        <dbReference type="SAM" id="MobiDB-lite"/>
    </source>
</evidence>
<dbReference type="InterPro" id="IPR025266">
    <property type="entry name" value="TerB_N"/>
</dbReference>
<feature type="domain" description="TerB-C" evidence="5">
    <location>
        <begin position="657"/>
        <end position="790"/>
    </location>
</feature>
<gene>
    <name evidence="6" type="ORF">GALL_81800</name>
</gene>
<dbReference type="InterPro" id="IPR007791">
    <property type="entry name" value="DjlA_N"/>
</dbReference>
<evidence type="ECO:0000313" key="6">
    <source>
        <dbReference type="EMBL" id="OIR09774.1"/>
    </source>
</evidence>
<proteinExistence type="predicted"/>
<name>A0A1J5TCD6_9ZZZZ</name>
<dbReference type="Pfam" id="PF05099">
    <property type="entry name" value="TerB"/>
    <property type="match status" value="1"/>
</dbReference>
<feature type="region of interest" description="Disordered" evidence="1">
    <location>
        <begin position="57"/>
        <end position="78"/>
    </location>
</feature>
<feature type="domain" description="Co-chaperone DjlA N-terminal" evidence="3">
    <location>
        <begin position="532"/>
        <end position="634"/>
    </location>
</feature>
<evidence type="ECO:0000259" key="3">
    <source>
        <dbReference type="Pfam" id="PF05099"/>
    </source>
</evidence>
<dbReference type="SUPFAM" id="SSF158682">
    <property type="entry name" value="TerB-like"/>
    <property type="match status" value="1"/>
</dbReference>
<feature type="transmembrane region" description="Helical" evidence="2">
    <location>
        <begin position="29"/>
        <end position="46"/>
    </location>
</feature>
<dbReference type="EMBL" id="MLJW01000025">
    <property type="protein sequence ID" value="OIR09774.1"/>
    <property type="molecule type" value="Genomic_DNA"/>
</dbReference>
<dbReference type="InterPro" id="IPR029024">
    <property type="entry name" value="TerB-like"/>
</dbReference>
<feature type="compositionally biased region" description="Polar residues" evidence="1">
    <location>
        <begin position="57"/>
        <end position="70"/>
    </location>
</feature>
<protein>
    <submittedName>
        <fullName evidence="6">Tellurite resistance protein TerB</fullName>
    </submittedName>
</protein>
<keyword evidence="2" id="KW-0472">Membrane</keyword>
<organism evidence="6">
    <name type="scientific">mine drainage metagenome</name>
    <dbReference type="NCBI Taxonomy" id="410659"/>
    <lineage>
        <taxon>unclassified sequences</taxon>
        <taxon>metagenomes</taxon>
        <taxon>ecological metagenomes</taxon>
    </lineage>
</organism>
<keyword evidence="2" id="KW-1133">Transmembrane helix</keyword>
<keyword evidence="2" id="KW-0812">Transmembrane</keyword>
<reference evidence="6" key="1">
    <citation type="submission" date="2016-10" db="EMBL/GenBank/DDBJ databases">
        <title>Sequence of Gallionella enrichment culture.</title>
        <authorList>
            <person name="Poehlein A."/>
            <person name="Muehling M."/>
            <person name="Daniel R."/>
        </authorList>
    </citation>
    <scope>NUCLEOTIDE SEQUENCE</scope>
</reference>
<comment type="caution">
    <text evidence="6">The sequence shown here is derived from an EMBL/GenBank/DDBJ whole genome shotgun (WGS) entry which is preliminary data.</text>
</comment>
<dbReference type="CDD" id="cd07176">
    <property type="entry name" value="terB"/>
    <property type="match status" value="1"/>
</dbReference>
<dbReference type="InterPro" id="IPR028932">
    <property type="entry name" value="TerB-C"/>
</dbReference>
<evidence type="ECO:0000259" key="5">
    <source>
        <dbReference type="Pfam" id="PF15615"/>
    </source>
</evidence>
<dbReference type="Pfam" id="PF15615">
    <property type="entry name" value="TerB_C"/>
    <property type="match status" value="1"/>
</dbReference>
<dbReference type="AlphaFoldDB" id="A0A1J5TCD6"/>